<dbReference type="InterPro" id="IPR051782">
    <property type="entry name" value="ABC_Transporter_VariousFunc"/>
</dbReference>
<feature type="domain" description="ABC transporter" evidence="4">
    <location>
        <begin position="5"/>
        <end position="217"/>
    </location>
</feature>
<evidence type="ECO:0000256" key="3">
    <source>
        <dbReference type="ARBA" id="ARBA00022840"/>
    </source>
</evidence>
<keyword evidence="3 5" id="KW-0067">ATP-binding</keyword>
<dbReference type="EMBL" id="JAAVSD010000041">
    <property type="protein sequence ID" value="NLR30645.1"/>
    <property type="molecule type" value="Genomic_DNA"/>
</dbReference>
<reference evidence="5 6" key="1">
    <citation type="submission" date="2020-03" db="EMBL/GenBank/DDBJ databases">
        <authorList>
            <person name="Zhang Z."/>
            <person name="Guo Z."/>
            <person name="Hou Q."/>
            <person name="Shen X."/>
        </authorList>
    </citation>
    <scope>NUCLEOTIDE SEQUENCE [LARGE SCALE GENOMIC DNA]</scope>
    <source>
        <strain evidence="5 6">HBUAS51329</strain>
    </source>
</reference>
<sequence length="218" mass="24654">MTLLLELKNVSKHYRKNEVLNDVNFKVQRNEIVGLSGINGAGKTTLLKVIIGMVQPNAGSIVITDDMFRDESGRAPKIGFSFKEFGAVQQRTGYKNMQIIASLFKDVSEDRLIELMDLVGLDFKDTKKVRDYSLGMKQRLSIAMSLVGDPKLIVWDEPDESLDTEGRQLLHSILRKMSDEKTTIIFSSHDQTFLKENATRIIRLNSGSICDLEEESIR</sequence>
<dbReference type="Gene3D" id="3.40.50.300">
    <property type="entry name" value="P-loop containing nucleotide triphosphate hydrolases"/>
    <property type="match status" value="1"/>
</dbReference>
<keyword evidence="1" id="KW-0813">Transport</keyword>
<evidence type="ECO:0000313" key="6">
    <source>
        <dbReference type="Proteomes" id="UP000707477"/>
    </source>
</evidence>
<dbReference type="Pfam" id="PF00005">
    <property type="entry name" value="ABC_tran"/>
    <property type="match status" value="1"/>
</dbReference>
<dbReference type="SUPFAM" id="SSF52540">
    <property type="entry name" value="P-loop containing nucleoside triphosphate hydrolases"/>
    <property type="match status" value="1"/>
</dbReference>
<evidence type="ECO:0000256" key="1">
    <source>
        <dbReference type="ARBA" id="ARBA00022448"/>
    </source>
</evidence>
<evidence type="ECO:0000256" key="2">
    <source>
        <dbReference type="ARBA" id="ARBA00022741"/>
    </source>
</evidence>
<evidence type="ECO:0000313" key="5">
    <source>
        <dbReference type="EMBL" id="NLR30645.1"/>
    </source>
</evidence>
<evidence type="ECO:0000259" key="4">
    <source>
        <dbReference type="PROSITE" id="PS50893"/>
    </source>
</evidence>
<dbReference type="PANTHER" id="PTHR42939">
    <property type="entry name" value="ABC TRANSPORTER ATP-BINDING PROTEIN ALBC-RELATED"/>
    <property type="match status" value="1"/>
</dbReference>
<gene>
    <name evidence="5" type="ORF">HEQ44_10690</name>
</gene>
<dbReference type="PROSITE" id="PS50893">
    <property type="entry name" value="ABC_TRANSPORTER_2"/>
    <property type="match status" value="1"/>
</dbReference>
<keyword evidence="6" id="KW-1185">Reference proteome</keyword>
<name>A0ABX1L6F1_9LACO</name>
<dbReference type="InterPro" id="IPR027417">
    <property type="entry name" value="P-loop_NTPase"/>
</dbReference>
<dbReference type="PROSITE" id="PS00211">
    <property type="entry name" value="ABC_TRANSPORTER_1"/>
    <property type="match status" value="1"/>
</dbReference>
<dbReference type="Proteomes" id="UP000707477">
    <property type="component" value="Unassembled WGS sequence"/>
</dbReference>
<dbReference type="SMART" id="SM00382">
    <property type="entry name" value="AAA"/>
    <property type="match status" value="1"/>
</dbReference>
<dbReference type="PANTHER" id="PTHR42939:SF1">
    <property type="entry name" value="ABC TRANSPORTER ATP-BINDING PROTEIN ALBC-RELATED"/>
    <property type="match status" value="1"/>
</dbReference>
<dbReference type="CDD" id="cd03230">
    <property type="entry name" value="ABC_DR_subfamily_A"/>
    <property type="match status" value="1"/>
</dbReference>
<proteinExistence type="predicted"/>
<dbReference type="RefSeq" id="WP_168850421.1">
    <property type="nucleotide sequence ID" value="NZ_JAAVSD010000041.1"/>
</dbReference>
<organism evidence="5 6">
    <name type="scientific">Levilactobacillus tujiorum</name>
    <dbReference type="NCBI Taxonomy" id="2912243"/>
    <lineage>
        <taxon>Bacteria</taxon>
        <taxon>Bacillati</taxon>
        <taxon>Bacillota</taxon>
        <taxon>Bacilli</taxon>
        <taxon>Lactobacillales</taxon>
        <taxon>Lactobacillaceae</taxon>
        <taxon>Levilactobacillus</taxon>
    </lineage>
</organism>
<dbReference type="InterPro" id="IPR017871">
    <property type="entry name" value="ABC_transporter-like_CS"/>
</dbReference>
<accession>A0ABX1L6F1</accession>
<comment type="caution">
    <text evidence="5">The sequence shown here is derived from an EMBL/GenBank/DDBJ whole genome shotgun (WGS) entry which is preliminary data.</text>
</comment>
<dbReference type="InterPro" id="IPR003593">
    <property type="entry name" value="AAA+_ATPase"/>
</dbReference>
<keyword evidence="2" id="KW-0547">Nucleotide-binding</keyword>
<dbReference type="InterPro" id="IPR003439">
    <property type="entry name" value="ABC_transporter-like_ATP-bd"/>
</dbReference>
<protein>
    <submittedName>
        <fullName evidence="5">ABC transporter ATP-binding protein</fullName>
    </submittedName>
</protein>
<dbReference type="GO" id="GO:0005524">
    <property type="term" value="F:ATP binding"/>
    <property type="evidence" value="ECO:0007669"/>
    <property type="project" value="UniProtKB-KW"/>
</dbReference>